<dbReference type="GO" id="GO:0005576">
    <property type="term" value="C:extracellular region"/>
    <property type="evidence" value="ECO:0007669"/>
    <property type="project" value="InterPro"/>
</dbReference>
<keyword evidence="7" id="KW-1185">Reference proteome</keyword>
<reference evidence="6 7" key="1">
    <citation type="submission" date="2019-06" db="EMBL/GenBank/DDBJ databases">
        <title>Genome analyses of bacteria isolated from kimchi.</title>
        <authorList>
            <person name="Lee S."/>
            <person name="Ahn S."/>
            <person name="Roh S."/>
        </authorList>
    </citation>
    <scope>NUCLEOTIDE SEQUENCE [LARGE SCALE GENOMIC DNA]</scope>
    <source>
        <strain evidence="6 7">CBA4606</strain>
    </source>
</reference>
<evidence type="ECO:0000256" key="2">
    <source>
        <dbReference type="ARBA" id="ARBA00022737"/>
    </source>
</evidence>
<dbReference type="Pfam" id="PF10503">
    <property type="entry name" value="Esterase_PHB"/>
    <property type="match status" value="1"/>
</dbReference>
<name>A0A5B8SNQ0_9GAMM</name>
<dbReference type="RefSeq" id="WP_147182891.1">
    <property type="nucleotide sequence ID" value="NZ_CP042382.1"/>
</dbReference>
<evidence type="ECO:0000256" key="1">
    <source>
        <dbReference type="ARBA" id="ARBA00022729"/>
    </source>
</evidence>
<organism evidence="6 7">
    <name type="scientific">Pistricoccus aurantiacus</name>
    <dbReference type="NCBI Taxonomy" id="1883414"/>
    <lineage>
        <taxon>Bacteria</taxon>
        <taxon>Pseudomonadati</taxon>
        <taxon>Pseudomonadota</taxon>
        <taxon>Gammaproteobacteria</taxon>
        <taxon>Oceanospirillales</taxon>
        <taxon>Halomonadaceae</taxon>
        <taxon>Pistricoccus</taxon>
    </lineage>
</organism>
<dbReference type="SUPFAM" id="SSF53474">
    <property type="entry name" value="alpha/beta-Hydrolases"/>
    <property type="match status" value="1"/>
</dbReference>
<keyword evidence="3" id="KW-0378">Hydrolase</keyword>
<dbReference type="OrthoDB" id="5291933at2"/>
<keyword evidence="1 4" id="KW-0732">Signal</keyword>
<dbReference type="Gene3D" id="2.60.40.10">
    <property type="entry name" value="Immunoglobulins"/>
    <property type="match status" value="1"/>
</dbReference>
<dbReference type="AlphaFoldDB" id="A0A5B8SNQ0"/>
<evidence type="ECO:0000256" key="4">
    <source>
        <dbReference type="SAM" id="SignalP"/>
    </source>
</evidence>
<dbReference type="InterPro" id="IPR013783">
    <property type="entry name" value="Ig-like_fold"/>
</dbReference>
<evidence type="ECO:0000313" key="7">
    <source>
        <dbReference type="Proteomes" id="UP000321272"/>
    </source>
</evidence>
<dbReference type="InterPro" id="IPR010126">
    <property type="entry name" value="Esterase_phb"/>
</dbReference>
<dbReference type="PANTHER" id="PTHR43037">
    <property type="entry name" value="UNNAMED PRODUCT-RELATED"/>
    <property type="match status" value="1"/>
</dbReference>
<dbReference type="EMBL" id="CP042382">
    <property type="protein sequence ID" value="QEA37824.1"/>
    <property type="molecule type" value="Genomic_DNA"/>
</dbReference>
<feature type="chain" id="PRO_5022658570" evidence="4">
    <location>
        <begin position="29"/>
        <end position="516"/>
    </location>
</feature>
<dbReference type="Proteomes" id="UP000321272">
    <property type="component" value="Chromosome"/>
</dbReference>
<accession>A0A5B8SNQ0</accession>
<dbReference type="InterPro" id="IPR032179">
    <property type="entry name" value="Cry22Aa_Ig-like"/>
</dbReference>
<feature type="domain" description="HYR" evidence="5">
    <location>
        <begin position="348"/>
        <end position="433"/>
    </location>
</feature>
<proteinExistence type="predicted"/>
<gene>
    <name evidence="6" type="ORF">FGL86_01220</name>
</gene>
<dbReference type="Gene3D" id="3.40.50.1820">
    <property type="entry name" value="alpha/beta hydrolase"/>
    <property type="match status" value="1"/>
</dbReference>
<evidence type="ECO:0000256" key="3">
    <source>
        <dbReference type="ARBA" id="ARBA00022801"/>
    </source>
</evidence>
<dbReference type="Pfam" id="PF16403">
    <property type="entry name" value="Bact_surface_Ig-like"/>
    <property type="match status" value="1"/>
</dbReference>
<sequence>MFVLLSRRTSRLVLVALCLLFAGAAAFAGETFSKTFEAQNYPGSQDRQYQIYVPDGLSTPASMVMALHGCQQTQTDVLNDWGLKAAADRHGFILVAPFITSYDGLRNTNCWGFWLDQHQQEGQGEPEDLYRIAQAVEQEFSVDPDRRYITGLSSGGAMTVVAATTHNEYWAAAASASGLPYGEDAASVSLSGQCPGFATFHPVSQVVADMRGELDDPYPIPLMVLQNDNDCTVVQPAGRNLRDAHLAVFGDKAHDTPTEAQTSESACLPFFQQDYACRQRRYTGSDETRSLVETIFYDGPLRTQSPGDTDKGHYWIGGEAGNQGRWAIRAGPSYPDIIWDFFARHPRDGASPPPSNDAPRITLNGADPLMVPLNAPYNDPGAIAEDPQDGALEVSADCSAVDTSQVGDYACNYTATDSDGNTTTASRTVRVFEIPAASCDSVSDSPRGHIDAGRAVEGGFFGLRALAKTDRRDIGFAYDMWSEVTLYEGEPGTWYAMKPAICQLILTDARKTVDDR</sequence>
<dbReference type="InterPro" id="IPR050955">
    <property type="entry name" value="Plant_Biomass_Hydrol_Est"/>
</dbReference>
<keyword evidence="2" id="KW-0677">Repeat</keyword>
<evidence type="ECO:0000259" key="5">
    <source>
        <dbReference type="PROSITE" id="PS50825"/>
    </source>
</evidence>
<dbReference type="PANTHER" id="PTHR43037:SF1">
    <property type="entry name" value="BLL1128 PROTEIN"/>
    <property type="match status" value="1"/>
</dbReference>
<dbReference type="KEGG" id="paur:FGL86_01220"/>
<evidence type="ECO:0000313" key="6">
    <source>
        <dbReference type="EMBL" id="QEA37824.1"/>
    </source>
</evidence>
<dbReference type="NCBIfam" id="TIGR01840">
    <property type="entry name" value="esterase_phb"/>
    <property type="match status" value="1"/>
</dbReference>
<dbReference type="GO" id="GO:0016787">
    <property type="term" value="F:hydrolase activity"/>
    <property type="evidence" value="ECO:0007669"/>
    <property type="project" value="UniProtKB-KW"/>
</dbReference>
<dbReference type="InterPro" id="IPR029058">
    <property type="entry name" value="AB_hydrolase_fold"/>
</dbReference>
<protein>
    <submittedName>
        <fullName evidence="6">PHB depolymerase family esterase</fullName>
    </submittedName>
</protein>
<feature type="signal peptide" evidence="4">
    <location>
        <begin position="1"/>
        <end position="28"/>
    </location>
</feature>
<dbReference type="InterPro" id="IPR003410">
    <property type="entry name" value="HYR_dom"/>
</dbReference>
<dbReference type="PROSITE" id="PS50825">
    <property type="entry name" value="HYR"/>
    <property type="match status" value="1"/>
</dbReference>